<dbReference type="Proteomes" id="UP000176288">
    <property type="component" value="Chromosome"/>
</dbReference>
<reference evidence="2 3" key="1">
    <citation type="submission" date="2016-10" db="EMBL/GenBank/DDBJ databases">
        <title>Actinomyces aegypiusis sp. nov., isolated from the Aegypius monachus in Qinghai Tibet Plateau China.</title>
        <authorList>
            <person name="Wang Y."/>
        </authorList>
    </citation>
    <scope>NUCLEOTIDE SEQUENCE [LARGE SCALE GENOMIC DNA]</scope>
    <source>
        <strain evidence="2 3">VUL4_3</strain>
    </source>
</reference>
<dbReference type="AlphaFoldDB" id="A0A1D9MIC8"/>
<feature type="domain" description="Tail spike" evidence="1">
    <location>
        <begin position="163"/>
        <end position="366"/>
    </location>
</feature>
<dbReference type="RefSeq" id="WP_071163502.1">
    <property type="nucleotide sequence ID" value="NZ_CP017812.1"/>
</dbReference>
<dbReference type="NCBIfam" id="TIGR01665">
    <property type="entry name" value="put_anti_recept"/>
    <property type="match status" value="1"/>
</dbReference>
<dbReference type="Pfam" id="PF06605">
    <property type="entry name" value="Prophage_tail"/>
    <property type="match status" value="1"/>
</dbReference>
<evidence type="ECO:0000313" key="3">
    <source>
        <dbReference type="Proteomes" id="UP000176288"/>
    </source>
</evidence>
<name>A0A1D9MIC8_9ACTO</name>
<organism evidence="2 3">
    <name type="scientific">Boudabousia tangfeifanii</name>
    <dbReference type="NCBI Taxonomy" id="1912795"/>
    <lineage>
        <taxon>Bacteria</taxon>
        <taxon>Bacillati</taxon>
        <taxon>Actinomycetota</taxon>
        <taxon>Actinomycetes</taxon>
        <taxon>Actinomycetales</taxon>
        <taxon>Actinomycetaceae</taxon>
        <taxon>Boudabousia</taxon>
    </lineage>
</organism>
<dbReference type="KEGG" id="avu:BK816_00945"/>
<proteinExistence type="predicted"/>
<evidence type="ECO:0000259" key="1">
    <source>
        <dbReference type="Pfam" id="PF06605"/>
    </source>
</evidence>
<sequence>MITTHPANAVPKTDVTTDNGLAVLDAQIINPVVTEELGGAFCLEFDYPLTARGASSLRVGNLVRCPAPVFGGQFFRIHHLQTNEHHQVHVTAQHVFYDLAANLLMDTNLVGEDANGALRRVLAGAQFKHPFTATSNLSARASARLVRVSVASVLMDPDLDNGIVNRWGGELIRNNTHLSLVARRGSDNGVQIRAGKNLLSMTASVDYSTVVTRIVPVGFDGLMLPEKWVDSRKLGQYPHPRIAVVKFDHIKSTATPNGASAEDALPPKQAEAALRRAAKEQFTLRRIDEPTRTWSVNLVDLAITKEYAHLRALETVAIGDVVTVKDLDAGVDVSARVVAYQYNPLTEGYLQVTLGSFAPKITNQATRAMAVAGNAMGAALDASAQAGAVTTVAGNAMARADQAFSSVSGLSGRVDEALVAANGKNRNHYGTDTPKDPQPGDVWFKTNGEKQEIWIYKQVNNRYDWYPISTDLTWEEAKWRLDNAEVVVSQVKGVADEAAKSGSEAKARVRQVARETKLATVKAQEAVDKAAENAQHLEDYQVVVGSLIQGARSSITQLSDAVNLRVEKEKVINQINISTEGILIDGAKVHITGQTTIDQAVITGAMIKDASIDNAKIASLDAGKIRTGYLDAGRIRAGSITSEKLTIRNGFITSAMIKDAAITSAKIASLDAGKITTGTLSASRIAARTITADKLATNAIQVGLSGWSSSIRISPTEIRWYNGNTLTGKVSSMGLQFYYGTKFIGQIGEAGFKNKPESVKGLNTMLSKDASYAAWTYGAGSDDHFVLLTLDPKGSVMGARGLHLGVDLHLGGNKVMTTGKRGIKLLDSTVNRTMLPAWCSENTHSQVAFSNGALFLVTDNNLYSVTQITKRLSEVIMRVNHLITYLNKGWVQEVHDIGGGRVSWSSYKNTGLSTMSTNLS</sequence>
<dbReference type="OrthoDB" id="4387735at2"/>
<dbReference type="InterPro" id="IPR010572">
    <property type="entry name" value="Tail_dom"/>
</dbReference>
<gene>
    <name evidence="2" type="ORF">BK816_00945</name>
</gene>
<protein>
    <recommendedName>
        <fullName evidence="1">Tail spike domain-containing protein</fullName>
    </recommendedName>
</protein>
<dbReference type="EMBL" id="CP017812">
    <property type="protein sequence ID" value="AOZ72036.1"/>
    <property type="molecule type" value="Genomic_DNA"/>
</dbReference>
<accession>A0A1D9MIC8</accession>
<dbReference type="STRING" id="1912795.BK816_00945"/>
<keyword evidence="3" id="KW-1185">Reference proteome</keyword>
<evidence type="ECO:0000313" key="2">
    <source>
        <dbReference type="EMBL" id="AOZ72036.1"/>
    </source>
</evidence>
<dbReference type="InterPro" id="IPR007119">
    <property type="entry name" value="Phage_tail_spike_N"/>
</dbReference>